<reference evidence="3 4" key="1">
    <citation type="journal article" date="2018" name="Sci. Rep.">
        <title>Genome sequence of the cauliflower mushroom Sparassis crispa (Hanabiratake) and its association with beneficial usage.</title>
        <authorList>
            <person name="Kiyama R."/>
            <person name="Furutani Y."/>
            <person name="Kawaguchi K."/>
            <person name="Nakanishi T."/>
        </authorList>
    </citation>
    <scope>NUCLEOTIDE SEQUENCE [LARGE SCALE GENOMIC DNA]</scope>
</reference>
<comment type="caution">
    <text evidence="3">The sequence shown here is derived from an EMBL/GenBank/DDBJ whole genome shotgun (WGS) entry which is preliminary data.</text>
</comment>
<dbReference type="PROSITE" id="PS50878">
    <property type="entry name" value="RT_POL"/>
    <property type="match status" value="1"/>
</dbReference>
<feature type="domain" description="Reverse transcriptase" evidence="2">
    <location>
        <begin position="1"/>
        <end position="230"/>
    </location>
</feature>
<dbReference type="PANTHER" id="PTHR33481">
    <property type="entry name" value="REVERSE TRANSCRIPTASE"/>
    <property type="match status" value="1"/>
</dbReference>
<dbReference type="EMBL" id="BFAD01000019">
    <property type="protein sequence ID" value="GBE90187.1"/>
    <property type="molecule type" value="Genomic_DNA"/>
</dbReference>
<dbReference type="PANTHER" id="PTHR33481:SF1">
    <property type="entry name" value="ENDONUCLEASE_EXONUCLEASE_PHOSPHATASE DOMAIN-CONTAINING PROTEIN-RELATED"/>
    <property type="match status" value="1"/>
</dbReference>
<feature type="transmembrane region" description="Helical" evidence="1">
    <location>
        <begin position="210"/>
        <end position="229"/>
    </location>
</feature>
<gene>
    <name evidence="3" type="ORF">SCP_1900360</name>
</gene>
<name>A0A401H6W8_9APHY</name>
<accession>A0A401H6W8</accession>
<sequence length="230" mass="25516">MCSGKKDYTLPRAYRLIQLLDCLGKVLKRLQAQCLAHYATAFNLVSPSQFGARPGSSTTDAILTVVHDIDAARDHKLVTSALTFDIKGFFDFVNHSRLLSVLRQKNLPLPLIRWVASFLSNRRAAVCLDGQMDEMIAVINGIPQGSLVSPILAIFYASELNEIFDNWLGPITQEDHHQKATRTSLYSFVDDGKLIQSSRSLAYNIVKLSFAYSVVVLWLTAVGLSADLVK</sequence>
<evidence type="ECO:0000313" key="4">
    <source>
        <dbReference type="Proteomes" id="UP000287166"/>
    </source>
</evidence>
<dbReference type="AlphaFoldDB" id="A0A401H6W8"/>
<dbReference type="SUPFAM" id="SSF56672">
    <property type="entry name" value="DNA/RNA polymerases"/>
    <property type="match status" value="1"/>
</dbReference>
<evidence type="ECO:0000259" key="2">
    <source>
        <dbReference type="PROSITE" id="PS50878"/>
    </source>
</evidence>
<dbReference type="Pfam" id="PF00078">
    <property type="entry name" value="RVT_1"/>
    <property type="match status" value="1"/>
</dbReference>
<evidence type="ECO:0000313" key="3">
    <source>
        <dbReference type="EMBL" id="GBE90187.1"/>
    </source>
</evidence>
<evidence type="ECO:0000256" key="1">
    <source>
        <dbReference type="SAM" id="Phobius"/>
    </source>
</evidence>
<proteinExistence type="predicted"/>
<dbReference type="STRING" id="139825.A0A401H6W8"/>
<dbReference type="Proteomes" id="UP000287166">
    <property type="component" value="Unassembled WGS sequence"/>
</dbReference>
<dbReference type="InterPro" id="IPR043502">
    <property type="entry name" value="DNA/RNA_pol_sf"/>
</dbReference>
<dbReference type="OrthoDB" id="2800997at2759"/>
<dbReference type="InterPro" id="IPR000477">
    <property type="entry name" value="RT_dom"/>
</dbReference>
<dbReference type="InParanoid" id="A0A401H6W8"/>
<keyword evidence="1" id="KW-0472">Membrane</keyword>
<keyword evidence="1" id="KW-1133">Transmembrane helix</keyword>
<organism evidence="3 4">
    <name type="scientific">Sparassis crispa</name>
    <dbReference type="NCBI Taxonomy" id="139825"/>
    <lineage>
        <taxon>Eukaryota</taxon>
        <taxon>Fungi</taxon>
        <taxon>Dikarya</taxon>
        <taxon>Basidiomycota</taxon>
        <taxon>Agaricomycotina</taxon>
        <taxon>Agaricomycetes</taxon>
        <taxon>Polyporales</taxon>
        <taxon>Sparassidaceae</taxon>
        <taxon>Sparassis</taxon>
    </lineage>
</organism>
<dbReference type="RefSeq" id="XP_027621100.1">
    <property type="nucleotide sequence ID" value="XM_027765299.1"/>
</dbReference>
<protein>
    <recommendedName>
        <fullName evidence="2">Reverse transcriptase domain-containing protein</fullName>
    </recommendedName>
</protein>
<keyword evidence="1" id="KW-0812">Transmembrane</keyword>
<dbReference type="GeneID" id="38787104"/>
<keyword evidence="4" id="KW-1185">Reference proteome</keyword>